<name>A0A1M2VGP5_TRAPU</name>
<evidence type="ECO:0000313" key="2">
    <source>
        <dbReference type="EMBL" id="OJT06761.1"/>
    </source>
</evidence>
<dbReference type="EMBL" id="MNAD01001264">
    <property type="protein sequence ID" value="OJT06761.1"/>
    <property type="molecule type" value="Genomic_DNA"/>
</dbReference>
<proteinExistence type="predicted"/>
<keyword evidence="3" id="KW-1185">Reference proteome</keyword>
<feature type="non-terminal residue" evidence="2">
    <location>
        <position position="211"/>
    </location>
</feature>
<sequence>MPDKGDGLKLKIDAAFFQPERTYLDGRPHWADQVIAVEFKSHKTSLDPFDDRVDGKVDADAISRKKVRGQIIHYAEQIFRYQHRTALYMLLIIGRRFRFLRWDRSGTIVTRAADYFEQPDLLCKMLWRMSQLNEEQLGYDPSAIRIDRTDPDYLRMNTIALPVETDADHMERKLDDDMLDDAPVYRYVRDMFRRSLHPEWPRYRLEVKDTD</sequence>
<organism evidence="2 3">
    <name type="scientific">Trametes pubescens</name>
    <name type="common">White-rot fungus</name>
    <dbReference type="NCBI Taxonomy" id="154538"/>
    <lineage>
        <taxon>Eukaryota</taxon>
        <taxon>Fungi</taxon>
        <taxon>Dikarya</taxon>
        <taxon>Basidiomycota</taxon>
        <taxon>Agaricomycotina</taxon>
        <taxon>Agaricomycetes</taxon>
        <taxon>Polyporales</taxon>
        <taxon>Polyporaceae</taxon>
        <taxon>Trametes</taxon>
    </lineage>
</organism>
<accession>A0A1M2VGP5</accession>
<gene>
    <name evidence="2" type="ORF">TRAPUB_2380</name>
</gene>
<dbReference type="InterPro" id="IPR040976">
    <property type="entry name" value="Pkinase_fungal"/>
</dbReference>
<dbReference type="AlphaFoldDB" id="A0A1M2VGP5"/>
<evidence type="ECO:0000313" key="3">
    <source>
        <dbReference type="Proteomes" id="UP000184267"/>
    </source>
</evidence>
<feature type="domain" description="Fungal-type protein kinase" evidence="1">
    <location>
        <begin position="59"/>
        <end position="148"/>
    </location>
</feature>
<reference evidence="2 3" key="1">
    <citation type="submission" date="2016-10" db="EMBL/GenBank/DDBJ databases">
        <title>Genome sequence of the basidiomycete white-rot fungus Trametes pubescens.</title>
        <authorList>
            <person name="Makela M.R."/>
            <person name="Granchi Z."/>
            <person name="Peng M."/>
            <person name="De Vries R.P."/>
            <person name="Grigoriev I."/>
            <person name="Riley R."/>
            <person name="Hilden K."/>
        </authorList>
    </citation>
    <scope>NUCLEOTIDE SEQUENCE [LARGE SCALE GENOMIC DNA]</scope>
    <source>
        <strain evidence="2 3">FBCC735</strain>
    </source>
</reference>
<dbReference type="STRING" id="154538.A0A1M2VGP5"/>
<comment type="caution">
    <text evidence="2">The sequence shown here is derived from an EMBL/GenBank/DDBJ whole genome shotgun (WGS) entry which is preliminary data.</text>
</comment>
<evidence type="ECO:0000259" key="1">
    <source>
        <dbReference type="Pfam" id="PF17667"/>
    </source>
</evidence>
<dbReference type="Pfam" id="PF17667">
    <property type="entry name" value="Pkinase_fungal"/>
    <property type="match status" value="1"/>
</dbReference>
<dbReference type="Proteomes" id="UP000184267">
    <property type="component" value="Unassembled WGS sequence"/>
</dbReference>
<dbReference type="OrthoDB" id="2801804at2759"/>
<protein>
    <recommendedName>
        <fullName evidence="1">Fungal-type protein kinase domain-containing protein</fullName>
    </recommendedName>
</protein>